<accession>A0A395H603</accession>
<dbReference type="GeneID" id="37219385"/>
<gene>
    <name evidence="1" type="ORF">BO80DRAFT_23790</name>
</gene>
<dbReference type="EMBL" id="KZ824429">
    <property type="protein sequence ID" value="RAL03050.1"/>
    <property type="molecule type" value="Genomic_DNA"/>
</dbReference>
<proteinExistence type="predicted"/>
<dbReference type="VEuPathDB" id="FungiDB:BO80DRAFT_23790"/>
<dbReference type="AlphaFoldDB" id="A0A395H603"/>
<sequence>MLGLLADFHRGRGRAILFRYPCTAFDTSIISFHVASLEERKRPGLSRLQQNASDTSHSYQERTVDHQQQMPTDHMALIQMKPCSGVAVVQDKPTLASKTCGIPRFTELADIWIVKAESQANDMADMLTIQTMSQSTTPLACGNAWHTAHDGVFAGGLVIQCVICDLLTSVAFVVGSVGGVIWYGCPFQIAAFVL</sequence>
<dbReference type="Proteomes" id="UP000249402">
    <property type="component" value="Unassembled WGS sequence"/>
</dbReference>
<protein>
    <submittedName>
        <fullName evidence="1">Uncharacterized protein</fullName>
    </submittedName>
</protein>
<reference evidence="1 2" key="1">
    <citation type="submission" date="2018-02" db="EMBL/GenBank/DDBJ databases">
        <title>The genomes of Aspergillus section Nigri reveals drivers in fungal speciation.</title>
        <authorList>
            <consortium name="DOE Joint Genome Institute"/>
            <person name="Vesth T.C."/>
            <person name="Nybo J."/>
            <person name="Theobald S."/>
            <person name="Brandl J."/>
            <person name="Frisvad J.C."/>
            <person name="Nielsen K.F."/>
            <person name="Lyhne E.K."/>
            <person name="Kogle M.E."/>
            <person name="Kuo A."/>
            <person name="Riley R."/>
            <person name="Clum A."/>
            <person name="Nolan M."/>
            <person name="Lipzen A."/>
            <person name="Salamov A."/>
            <person name="Henrissat B."/>
            <person name="Wiebenga A."/>
            <person name="De vries R.P."/>
            <person name="Grigoriev I.V."/>
            <person name="Mortensen U.H."/>
            <person name="Andersen M.R."/>
            <person name="Baker S.E."/>
        </authorList>
    </citation>
    <scope>NUCLEOTIDE SEQUENCE [LARGE SCALE GENOMIC DNA]</scope>
    <source>
        <strain evidence="1 2">CBS 121593</strain>
    </source>
</reference>
<name>A0A395H603_9EURO</name>
<evidence type="ECO:0000313" key="1">
    <source>
        <dbReference type="EMBL" id="RAL03050.1"/>
    </source>
</evidence>
<organism evidence="1 2">
    <name type="scientific">Aspergillus ibericus CBS 121593</name>
    <dbReference type="NCBI Taxonomy" id="1448316"/>
    <lineage>
        <taxon>Eukaryota</taxon>
        <taxon>Fungi</taxon>
        <taxon>Dikarya</taxon>
        <taxon>Ascomycota</taxon>
        <taxon>Pezizomycotina</taxon>
        <taxon>Eurotiomycetes</taxon>
        <taxon>Eurotiomycetidae</taxon>
        <taxon>Eurotiales</taxon>
        <taxon>Aspergillaceae</taxon>
        <taxon>Aspergillus</taxon>
        <taxon>Aspergillus subgen. Circumdati</taxon>
    </lineage>
</organism>
<evidence type="ECO:0000313" key="2">
    <source>
        <dbReference type="Proteomes" id="UP000249402"/>
    </source>
</evidence>
<dbReference type="RefSeq" id="XP_025577377.1">
    <property type="nucleotide sequence ID" value="XM_025714520.1"/>
</dbReference>
<keyword evidence="2" id="KW-1185">Reference proteome</keyword>